<dbReference type="GO" id="GO:0015171">
    <property type="term" value="F:amino acid transmembrane transporter activity"/>
    <property type="evidence" value="ECO:0007669"/>
    <property type="project" value="TreeGrafter"/>
</dbReference>
<feature type="transmembrane region" description="Helical" evidence="8">
    <location>
        <begin position="287"/>
        <end position="305"/>
    </location>
</feature>
<evidence type="ECO:0000256" key="2">
    <source>
        <dbReference type="ARBA" id="ARBA00006983"/>
    </source>
</evidence>
<feature type="transmembrane region" description="Helical" evidence="8">
    <location>
        <begin position="445"/>
        <end position="467"/>
    </location>
</feature>
<dbReference type="PANTHER" id="PTHR43341">
    <property type="entry name" value="AMINO ACID PERMEASE"/>
    <property type="match status" value="1"/>
</dbReference>
<dbReference type="InterPro" id="IPR004841">
    <property type="entry name" value="AA-permease/SLC12A_dom"/>
</dbReference>
<comment type="similarity">
    <text evidence="2">Belongs to the amino acid-polyamine-organocation (APC) superfamily. YAT (TC 2.A.3.10) family.</text>
</comment>
<comment type="subcellular location">
    <subcellularLocation>
        <location evidence="1">Membrane</location>
        <topology evidence="1">Multi-pass membrane protein</topology>
    </subcellularLocation>
</comment>
<feature type="transmembrane region" description="Helical" evidence="8">
    <location>
        <begin position="116"/>
        <end position="136"/>
    </location>
</feature>
<dbReference type="VEuPathDB" id="FungiDB:SCODWIG_00706"/>
<dbReference type="Proteomes" id="UP000262825">
    <property type="component" value="Unassembled WGS sequence"/>
</dbReference>
<sequence length="602" mass="66702">MSQNDIEKLSEYKSDTVYTFPDESIERNTDFKSSTKVEIESSEINANENIVPSSSKSYFQRFIDSFKPAPESSDGIEGAEKNLKQSIKQRHVIFSCISSGVGTGLLVGTAKCLHSSGPAGVVIGFAIISSAIYCIIQSGCEMAVTYSKVMGGFNTYPAFLIDPAFAFAVAFVYLLQWSIAVVPLELVTASITVKFWNDKINSDAFVVIFYVFVISINMIGTKGFAEADFIFNVCKVLFMIGFYIMGIVITCGGAGNDGYIGAKYWHNPGAFAGNYKIDHFKGVVNTFVYAAFAFGTSELFCFTAAEQSNPRKAISSGSKQFIYRILIIFLGSLVIVGFLVPYDSDELMGASGSATHASPFVLAASLHGVKIVTHFINLVILFSVISVSNSSFYLGSRLIMTFSKIGWAPRCLGYIDREGRPLIAIGICALFGLIAFVSASPNEEIAFSWLLAISSLSQVFTWSAMCLSHIRFRRAMSVQGRSLKELGFTSRTGVWGSYYSLFILLLVLLGQFWVALAPIGNGGKLDANNFFQNYLAMPILIAFYLGYKIWKKDWRLFIRAKDIDLNYSRNVFDQELIEQELFEEKERLKNSSCWVRISAFWC</sequence>
<keyword evidence="3" id="KW-0813">Transport</keyword>
<evidence type="ECO:0000256" key="3">
    <source>
        <dbReference type="ARBA" id="ARBA00022448"/>
    </source>
</evidence>
<reference evidence="11" key="1">
    <citation type="submission" date="2018-06" db="EMBL/GenBank/DDBJ databases">
        <authorList>
            <person name="Guldener U."/>
        </authorList>
    </citation>
    <scope>NUCLEOTIDE SEQUENCE [LARGE SCALE GENOMIC DNA]</scope>
    <source>
        <strain evidence="11">UTAD17</strain>
    </source>
</reference>
<dbReference type="NCBIfam" id="TIGR00913">
    <property type="entry name" value="2A0310"/>
    <property type="match status" value="1"/>
</dbReference>
<evidence type="ECO:0000256" key="5">
    <source>
        <dbReference type="ARBA" id="ARBA00022970"/>
    </source>
</evidence>
<evidence type="ECO:0000256" key="4">
    <source>
        <dbReference type="ARBA" id="ARBA00022692"/>
    </source>
</evidence>
<accession>A0A376B2P1</accession>
<feature type="transmembrane region" description="Helical" evidence="8">
    <location>
        <begin position="157"/>
        <end position="184"/>
    </location>
</feature>
<feature type="domain" description="Amino acid permease/ SLC12A" evidence="9">
    <location>
        <begin position="91"/>
        <end position="558"/>
    </location>
</feature>
<dbReference type="EMBL" id="UFAJ01000068">
    <property type="protein sequence ID" value="SSD58945.1"/>
    <property type="molecule type" value="Genomic_DNA"/>
</dbReference>
<name>A0A376B2P1_9ASCO</name>
<feature type="transmembrane region" description="Helical" evidence="8">
    <location>
        <begin position="421"/>
        <end position="439"/>
    </location>
</feature>
<gene>
    <name evidence="10" type="ORF">SCODWIG_00706</name>
</gene>
<dbReference type="PANTHER" id="PTHR43341:SF17">
    <property type="entry name" value="GENERAL AMINO ACID PERMEASE AGP1-RELATED"/>
    <property type="match status" value="1"/>
</dbReference>
<feature type="transmembrane region" description="Helical" evidence="8">
    <location>
        <begin position="321"/>
        <end position="342"/>
    </location>
</feature>
<feature type="transmembrane region" description="Helical" evidence="8">
    <location>
        <begin position="498"/>
        <end position="519"/>
    </location>
</feature>
<evidence type="ECO:0000259" key="9">
    <source>
        <dbReference type="Pfam" id="PF00324"/>
    </source>
</evidence>
<keyword evidence="5" id="KW-0029">Amino-acid transport</keyword>
<feature type="transmembrane region" description="Helical" evidence="8">
    <location>
        <begin position="236"/>
        <end position="255"/>
    </location>
</feature>
<feature type="transmembrane region" description="Helical" evidence="8">
    <location>
        <begin position="375"/>
        <end position="400"/>
    </location>
</feature>
<feature type="transmembrane region" description="Helical" evidence="8">
    <location>
        <begin position="91"/>
        <end position="110"/>
    </location>
</feature>
<proteinExistence type="inferred from homology"/>
<protein>
    <submittedName>
        <fullName evidence="10">Related to General amino acid permease AGP1</fullName>
    </submittedName>
</protein>
<evidence type="ECO:0000313" key="11">
    <source>
        <dbReference type="Proteomes" id="UP000262825"/>
    </source>
</evidence>
<evidence type="ECO:0000256" key="7">
    <source>
        <dbReference type="ARBA" id="ARBA00023136"/>
    </source>
</evidence>
<evidence type="ECO:0000256" key="6">
    <source>
        <dbReference type="ARBA" id="ARBA00022989"/>
    </source>
</evidence>
<keyword evidence="4 8" id="KW-0812">Transmembrane</keyword>
<evidence type="ECO:0000256" key="1">
    <source>
        <dbReference type="ARBA" id="ARBA00004141"/>
    </source>
</evidence>
<dbReference type="PIRSF" id="PIRSF006060">
    <property type="entry name" value="AA_transporter"/>
    <property type="match status" value="1"/>
</dbReference>
<evidence type="ECO:0000256" key="8">
    <source>
        <dbReference type="SAM" id="Phobius"/>
    </source>
</evidence>
<keyword evidence="7 8" id="KW-0472">Membrane</keyword>
<dbReference type="AlphaFoldDB" id="A0A376B2P1"/>
<dbReference type="FunFam" id="1.20.1740.10:FF:000017">
    <property type="entry name" value="Amino acid permease"/>
    <property type="match status" value="1"/>
</dbReference>
<feature type="transmembrane region" description="Helical" evidence="8">
    <location>
        <begin position="204"/>
        <end position="224"/>
    </location>
</feature>
<dbReference type="InterPro" id="IPR004762">
    <property type="entry name" value="Amino_acid_permease_fungi"/>
</dbReference>
<dbReference type="GO" id="GO:0016020">
    <property type="term" value="C:membrane"/>
    <property type="evidence" value="ECO:0007669"/>
    <property type="project" value="UniProtKB-SubCell"/>
</dbReference>
<dbReference type="InterPro" id="IPR050524">
    <property type="entry name" value="APC_YAT"/>
</dbReference>
<feature type="transmembrane region" description="Helical" evidence="8">
    <location>
        <begin position="531"/>
        <end position="550"/>
    </location>
</feature>
<organism evidence="10 11">
    <name type="scientific">Saccharomycodes ludwigii</name>
    <dbReference type="NCBI Taxonomy" id="36035"/>
    <lineage>
        <taxon>Eukaryota</taxon>
        <taxon>Fungi</taxon>
        <taxon>Dikarya</taxon>
        <taxon>Ascomycota</taxon>
        <taxon>Saccharomycotina</taxon>
        <taxon>Saccharomycetes</taxon>
        <taxon>Saccharomycodales</taxon>
        <taxon>Saccharomycodaceae</taxon>
        <taxon>Saccharomycodes</taxon>
    </lineage>
</organism>
<dbReference type="Gene3D" id="1.20.1740.10">
    <property type="entry name" value="Amino acid/polyamine transporter I"/>
    <property type="match status" value="1"/>
</dbReference>
<evidence type="ECO:0000313" key="10">
    <source>
        <dbReference type="EMBL" id="SSD58945.1"/>
    </source>
</evidence>
<keyword evidence="11" id="KW-1185">Reference proteome</keyword>
<dbReference type="OrthoDB" id="3900342at2759"/>
<keyword evidence="6 8" id="KW-1133">Transmembrane helix</keyword>
<dbReference type="Pfam" id="PF00324">
    <property type="entry name" value="AA_permease"/>
    <property type="match status" value="1"/>
</dbReference>